<keyword evidence="4" id="KW-0560">Oxidoreductase</keyword>
<dbReference type="AlphaFoldDB" id="A0PSJ1"/>
<dbReference type="InterPro" id="IPR036188">
    <property type="entry name" value="FAD/NAD-bd_sf"/>
</dbReference>
<dbReference type="Gene3D" id="3.90.700.10">
    <property type="entry name" value="Succinate dehydrogenase/fumarate reductase flavoprotein, catalytic domain"/>
    <property type="match status" value="1"/>
</dbReference>
<dbReference type="KEGG" id="mul:MUL_3063"/>
<dbReference type="InterPro" id="IPR050315">
    <property type="entry name" value="FAD-oxidoreductase_2"/>
</dbReference>
<name>A0PSJ1_MYCUA</name>
<accession>A0PSJ1</accession>
<keyword evidence="2" id="KW-0285">Flavoprotein</keyword>
<protein>
    <submittedName>
        <fullName evidence="6">Conserved hypothetical flavoprotein</fullName>
    </submittedName>
</protein>
<dbReference type="GO" id="GO:0008202">
    <property type="term" value="P:steroid metabolic process"/>
    <property type="evidence" value="ECO:0007669"/>
    <property type="project" value="UniProtKB-ARBA"/>
</dbReference>
<feature type="domain" description="FAD-dependent oxidoreductase 2 FAD-binding" evidence="5">
    <location>
        <begin position="187"/>
        <end position="620"/>
    </location>
</feature>
<dbReference type="NCBIfam" id="NF005508">
    <property type="entry name" value="PRK07121.1-1"/>
    <property type="match status" value="1"/>
</dbReference>
<dbReference type="Gene3D" id="3.50.50.60">
    <property type="entry name" value="FAD/NAD(P)-binding domain"/>
    <property type="match status" value="1"/>
</dbReference>
<dbReference type="EMBL" id="CP000325">
    <property type="protein sequence ID" value="ABL05310.1"/>
    <property type="molecule type" value="Genomic_DNA"/>
</dbReference>
<dbReference type="InterPro" id="IPR029068">
    <property type="entry name" value="Glyas_Bleomycin-R_OHBP_Dase"/>
</dbReference>
<dbReference type="PRINTS" id="PR00411">
    <property type="entry name" value="PNDRDTASEI"/>
</dbReference>
<dbReference type="Pfam" id="PF13669">
    <property type="entry name" value="Glyoxalase_4"/>
    <property type="match status" value="1"/>
</dbReference>
<sequence length="658" mass="69521">MNLSVRSPTQIAWVTPDLDATEAAFTGLLGARKWVRIPDVHFAPDSCSYRGKPADFVASISLSYLGDMQLELISPVRGENIYSDFPRDCGPGLHHICLEVEGPEQLEIALAEAADHGASVVQRGSMPGGIQFAYVAAPQAGVPFVEIAYFSPEIKAFYDYIKRAALNTEIPATVSSDTVTSWTDDVDVVVIGFGIAGGCAAVAAAAAGARVLVLERAAAAGGTTSLAGGHFYLGGGTAVQQATGHSDTPDEMYKYLAAVSRQPDHAKIRAYCDGSVEHFNWLEDLGFQFERSYFPGKAVIQPNTEGLMFTGNEKVWPFFEKAVPAPRGHKVPVPGDTGGASMVIDLLLKRGASLGVQIRYETGATELIVAGSGTAARVAGVMWKRFTETGAIKAKSVIIAAGGFVMNPEMVAKYTPKLAEKPFVLGNTYDDGLGIRMGVSAGGATEHMDQIFVTAPPYPPSILLTGVIVNKLGRRFVAEDSYHSRTAGFIMDQPDSAAYLIVDEAHLQHPKMPLVPLIDGWESVAEMEAALGIPDCNLVAALDRYNTYAARGEDPDFHKQPEFLAPQDKGPWGAFDMSLGKAMYAGFTLGGLATSVDGEVLRSDGSVVAGLYAAGACASNIAQDGKGYASGTQLGEGSFFGRRAGAHAAAHACARVAP</sequence>
<dbReference type="PANTHER" id="PTHR43400">
    <property type="entry name" value="FUMARATE REDUCTASE"/>
    <property type="match status" value="1"/>
</dbReference>
<evidence type="ECO:0000313" key="6">
    <source>
        <dbReference type="EMBL" id="ABL05310.1"/>
    </source>
</evidence>
<dbReference type="Gene3D" id="3.10.180.10">
    <property type="entry name" value="2,3-Dihydroxybiphenyl 1,2-Dioxygenase, domain 1"/>
    <property type="match status" value="1"/>
</dbReference>
<dbReference type="Pfam" id="PF00890">
    <property type="entry name" value="FAD_binding_2"/>
    <property type="match status" value="1"/>
</dbReference>
<evidence type="ECO:0000313" key="7">
    <source>
        <dbReference type="Proteomes" id="UP000000765"/>
    </source>
</evidence>
<dbReference type="eggNOG" id="COG1053">
    <property type="taxonomic scope" value="Bacteria"/>
</dbReference>
<dbReference type="GO" id="GO:0033765">
    <property type="term" value="F:steroid dehydrogenase activity, acting on the CH-CH group of donors"/>
    <property type="evidence" value="ECO:0007669"/>
    <property type="project" value="UniProtKB-ARBA"/>
</dbReference>
<dbReference type="SUPFAM" id="SSF54593">
    <property type="entry name" value="Glyoxalase/Bleomycin resistance protein/Dihydroxybiphenyl dioxygenase"/>
    <property type="match status" value="1"/>
</dbReference>
<evidence type="ECO:0000259" key="5">
    <source>
        <dbReference type="Pfam" id="PF00890"/>
    </source>
</evidence>
<dbReference type="HOGENOM" id="CLU_011398_4_4_11"/>
<evidence type="ECO:0000256" key="4">
    <source>
        <dbReference type="ARBA" id="ARBA00023002"/>
    </source>
</evidence>
<organism evidence="6 7">
    <name type="scientific">Mycobacterium ulcerans (strain Agy99)</name>
    <dbReference type="NCBI Taxonomy" id="362242"/>
    <lineage>
        <taxon>Bacteria</taxon>
        <taxon>Bacillati</taxon>
        <taxon>Actinomycetota</taxon>
        <taxon>Actinomycetes</taxon>
        <taxon>Mycobacteriales</taxon>
        <taxon>Mycobacteriaceae</taxon>
        <taxon>Mycobacterium</taxon>
        <taxon>Mycobacterium ulcerans group</taxon>
    </lineage>
</organism>
<dbReference type="SUPFAM" id="SSF56425">
    <property type="entry name" value="Succinate dehydrogenase/fumarate reductase flavoprotein, catalytic domain"/>
    <property type="match status" value="1"/>
</dbReference>
<evidence type="ECO:0000256" key="1">
    <source>
        <dbReference type="ARBA" id="ARBA00001974"/>
    </source>
</evidence>
<comment type="cofactor">
    <cofactor evidence="1">
        <name>FAD</name>
        <dbReference type="ChEBI" id="CHEBI:57692"/>
    </cofactor>
</comment>
<evidence type="ECO:0000256" key="3">
    <source>
        <dbReference type="ARBA" id="ARBA00022827"/>
    </source>
</evidence>
<dbReference type="InterPro" id="IPR003953">
    <property type="entry name" value="FAD-dep_OxRdtase_2_FAD-bd"/>
</dbReference>
<gene>
    <name evidence="6" type="ordered locus">MUL_3063</name>
</gene>
<keyword evidence="3" id="KW-0274">FAD</keyword>
<dbReference type="NCBIfam" id="NF005510">
    <property type="entry name" value="PRK07121.1-3"/>
    <property type="match status" value="1"/>
</dbReference>
<dbReference type="SUPFAM" id="SSF51905">
    <property type="entry name" value="FAD/NAD(P)-binding domain"/>
    <property type="match status" value="1"/>
</dbReference>
<dbReference type="PANTHER" id="PTHR43400:SF10">
    <property type="entry name" value="3-OXOSTEROID 1-DEHYDROGENASE"/>
    <property type="match status" value="1"/>
</dbReference>
<dbReference type="eggNOG" id="COG0346">
    <property type="taxonomic scope" value="Bacteria"/>
</dbReference>
<proteinExistence type="predicted"/>
<evidence type="ECO:0000256" key="2">
    <source>
        <dbReference type="ARBA" id="ARBA00022630"/>
    </source>
</evidence>
<dbReference type="InterPro" id="IPR027477">
    <property type="entry name" value="Succ_DH/fumarate_Rdtase_cat_sf"/>
</dbReference>
<reference evidence="6 7" key="1">
    <citation type="journal article" date="2007" name="Genome Res.">
        <title>Reductive evolution and niche adaptation inferred from the genome of Mycobacterium ulcerans, the causative agent of Buruli ulcer.</title>
        <authorList>
            <person name="Stinear T.P."/>
            <person name="Seemann T."/>
            <person name="Pidot S."/>
            <person name="Frigui W."/>
            <person name="Reysset G."/>
            <person name="Garnier T."/>
            <person name="Meurice G."/>
            <person name="Simon D."/>
            <person name="Bouchier C."/>
            <person name="Ma L."/>
            <person name="Tichit M."/>
            <person name="Porter J.L."/>
            <person name="Ryan J."/>
            <person name="Johnson P.D."/>
            <person name="Davies J.K."/>
            <person name="Jenkin G.A."/>
            <person name="Small P.L."/>
            <person name="Jones L.M."/>
            <person name="Tekaia F."/>
            <person name="Laval F."/>
            <person name="Daffe M."/>
            <person name="Parkhill J."/>
            <person name="Cole S.T."/>
        </authorList>
    </citation>
    <scope>NUCLEOTIDE SEQUENCE [LARGE SCALE GENOMIC DNA]</scope>
    <source>
        <strain evidence="6 7">Agy99</strain>
    </source>
</reference>
<dbReference type="Proteomes" id="UP000000765">
    <property type="component" value="Chromosome"/>
</dbReference>